<evidence type="ECO:0000313" key="10">
    <source>
        <dbReference type="EMBL" id="GLK07443.1"/>
    </source>
</evidence>
<dbReference type="GO" id="GO:0006865">
    <property type="term" value="P:amino acid transport"/>
    <property type="evidence" value="ECO:0007669"/>
    <property type="project" value="UniProtKB-KW"/>
</dbReference>
<feature type="transmembrane region" description="Helical" evidence="9">
    <location>
        <begin position="433"/>
        <end position="452"/>
    </location>
</feature>
<feature type="transmembrane region" description="Helical" evidence="9">
    <location>
        <begin position="113"/>
        <end position="133"/>
    </location>
</feature>
<feature type="transmembrane region" description="Helical" evidence="9">
    <location>
        <begin position="382"/>
        <end position="400"/>
    </location>
</feature>
<reference evidence="10" key="2">
    <citation type="submission" date="2023-01" db="EMBL/GenBank/DDBJ databases">
        <authorList>
            <person name="Sun Q."/>
            <person name="Evtushenko L."/>
        </authorList>
    </citation>
    <scope>NUCLEOTIDE SEQUENCE</scope>
    <source>
        <strain evidence="10">VKM Ac-2007</strain>
    </source>
</reference>
<keyword evidence="7 9" id="KW-0472">Membrane</keyword>
<feature type="transmembrane region" description="Helical" evidence="9">
    <location>
        <begin position="230"/>
        <end position="249"/>
    </location>
</feature>
<feature type="transmembrane region" description="Helical" evidence="9">
    <location>
        <begin position="207"/>
        <end position="224"/>
    </location>
</feature>
<dbReference type="InterPro" id="IPR052157">
    <property type="entry name" value="BCAA_transport_permease"/>
</dbReference>
<dbReference type="InterPro" id="IPR001851">
    <property type="entry name" value="ABC_transp_permease"/>
</dbReference>
<dbReference type="PANTHER" id="PTHR11795">
    <property type="entry name" value="BRANCHED-CHAIN AMINO ACID TRANSPORT SYSTEM PERMEASE PROTEIN LIVH"/>
    <property type="match status" value="1"/>
</dbReference>
<proteinExistence type="inferred from homology"/>
<keyword evidence="11" id="KW-1185">Reference proteome</keyword>
<gene>
    <name evidence="10" type="ORF">GCM10017600_08480</name>
</gene>
<evidence type="ECO:0000256" key="5">
    <source>
        <dbReference type="ARBA" id="ARBA00022970"/>
    </source>
</evidence>
<feature type="transmembrane region" description="Helical" evidence="9">
    <location>
        <begin position="520"/>
        <end position="538"/>
    </location>
</feature>
<dbReference type="CDD" id="cd06582">
    <property type="entry name" value="TM_PBP1_LivH_like"/>
    <property type="match status" value="1"/>
</dbReference>
<evidence type="ECO:0000256" key="2">
    <source>
        <dbReference type="ARBA" id="ARBA00022448"/>
    </source>
</evidence>
<name>A0A9W6HWS7_9ACTN</name>
<dbReference type="PANTHER" id="PTHR11795:SF450">
    <property type="entry name" value="ABC TRANSPORTER PERMEASE PROTEIN"/>
    <property type="match status" value="1"/>
</dbReference>
<dbReference type="EMBL" id="BSEV01000001">
    <property type="protein sequence ID" value="GLK07443.1"/>
    <property type="molecule type" value="Genomic_DNA"/>
</dbReference>
<feature type="transmembrane region" description="Helical" evidence="9">
    <location>
        <begin position="159"/>
        <end position="176"/>
    </location>
</feature>
<feature type="transmembrane region" description="Helical" evidence="9">
    <location>
        <begin position="406"/>
        <end position="426"/>
    </location>
</feature>
<feature type="transmembrane region" description="Helical" evidence="9">
    <location>
        <begin position="256"/>
        <end position="274"/>
    </location>
</feature>
<dbReference type="InterPro" id="IPR043428">
    <property type="entry name" value="LivM-like"/>
</dbReference>
<accession>A0A9W6HWS7</accession>
<evidence type="ECO:0000256" key="8">
    <source>
        <dbReference type="ARBA" id="ARBA00037998"/>
    </source>
</evidence>
<keyword evidence="2" id="KW-0813">Transport</keyword>
<sequence>MSTEQILAFMMLGLGYGALIAGLATGMVVTYRSTGVINIAAGATAAYSAYVYSELRTTGTLVLPPSIPLTADREPLGALPALAIGLALAAGLGVLQYLLVYRPLAKAGPLAKIVASSGVLLTVQAVIVLRWGADPVAAPAVLPQAPVDLLGVSIPEDRLLLAGLVVVVTALLWTLYRYTRFGIATRAAADSRKGSVLLGLSTARLESANWVIASVLGGLFGMLAAPTTQLQPTTFTLLVVPVLTAALLGGFSSFGVTVATAFGLGAVNSLIALFQGQPWFPKVDGAPLPGVTELAPFLVLAVVLYLRGRALPDRLTAVAPPMPRAPRPRHVGPAAVVGAVVVVAALAGLSFDWRQALINTMLGAVLCLSVVVTTGFVGQISFAQMAVAGAAGYVTAAIGTDANLPFPLPPIAGIAAAVATSLLFSVPARRVRGLQLAVLTLAGGVAAQRFWFGNPQWGSGLRPANVAPITVFGTEISPSHSFWGTESPSSGFGLVVFVALLGCALLVVRVRRSALGARMLAVRSSEAAAVATGVNVGAVKTAAFAMGGLLAGVAGVLYGYNFAGVSADRFGPLTSIAFFGVAVLGGVGTVSGALVGGLLVSQGLLFHAVTTWFGIGPDYQPLFAGLAVILTVIGSPNGVAVSVADGARALRETWRRQRRRGVTATGES</sequence>
<organism evidence="10 11">
    <name type="scientific">Streptosporangium carneum</name>
    <dbReference type="NCBI Taxonomy" id="47481"/>
    <lineage>
        <taxon>Bacteria</taxon>
        <taxon>Bacillati</taxon>
        <taxon>Actinomycetota</taxon>
        <taxon>Actinomycetes</taxon>
        <taxon>Streptosporangiales</taxon>
        <taxon>Streptosporangiaceae</taxon>
        <taxon>Streptosporangium</taxon>
    </lineage>
</organism>
<evidence type="ECO:0000256" key="7">
    <source>
        <dbReference type="ARBA" id="ARBA00023136"/>
    </source>
</evidence>
<feature type="transmembrane region" description="Helical" evidence="9">
    <location>
        <begin position="490"/>
        <end position="508"/>
    </location>
</feature>
<feature type="transmembrane region" description="Helical" evidence="9">
    <location>
        <begin position="286"/>
        <end position="306"/>
    </location>
</feature>
<feature type="transmembrane region" description="Helical" evidence="9">
    <location>
        <begin position="357"/>
        <end position="377"/>
    </location>
</feature>
<feature type="transmembrane region" description="Helical" evidence="9">
    <location>
        <begin position="575"/>
        <end position="602"/>
    </location>
</feature>
<dbReference type="GO" id="GO:0005886">
    <property type="term" value="C:plasma membrane"/>
    <property type="evidence" value="ECO:0007669"/>
    <property type="project" value="UniProtKB-SubCell"/>
</dbReference>
<dbReference type="AlphaFoldDB" id="A0A9W6HWS7"/>
<dbReference type="Proteomes" id="UP001143474">
    <property type="component" value="Unassembled WGS sequence"/>
</dbReference>
<keyword evidence="3" id="KW-1003">Cell membrane</keyword>
<keyword evidence="6 9" id="KW-1133">Transmembrane helix</keyword>
<dbReference type="Pfam" id="PF02653">
    <property type="entry name" value="BPD_transp_2"/>
    <property type="match status" value="2"/>
</dbReference>
<evidence type="ECO:0000256" key="1">
    <source>
        <dbReference type="ARBA" id="ARBA00004651"/>
    </source>
</evidence>
<comment type="caution">
    <text evidence="10">The sequence shown here is derived from an EMBL/GenBank/DDBJ whole genome shotgun (WGS) entry which is preliminary data.</text>
</comment>
<comment type="subcellular location">
    <subcellularLocation>
        <location evidence="1">Cell membrane</location>
        <topology evidence="1">Multi-pass membrane protein</topology>
    </subcellularLocation>
</comment>
<feature type="transmembrane region" description="Helical" evidence="9">
    <location>
        <begin position="544"/>
        <end position="563"/>
    </location>
</feature>
<dbReference type="GO" id="GO:0015658">
    <property type="term" value="F:branched-chain amino acid transmembrane transporter activity"/>
    <property type="evidence" value="ECO:0007669"/>
    <property type="project" value="InterPro"/>
</dbReference>
<feature type="transmembrane region" description="Helical" evidence="9">
    <location>
        <begin position="622"/>
        <end position="650"/>
    </location>
</feature>
<dbReference type="CDD" id="cd06581">
    <property type="entry name" value="TM_PBP1_LivM_like"/>
    <property type="match status" value="1"/>
</dbReference>
<feature type="transmembrane region" description="Helical" evidence="9">
    <location>
        <begin position="6"/>
        <end position="29"/>
    </location>
</feature>
<reference evidence="10" key="1">
    <citation type="journal article" date="2014" name="Int. J. Syst. Evol. Microbiol.">
        <title>Complete genome sequence of Corynebacterium casei LMG S-19264T (=DSM 44701T), isolated from a smear-ripened cheese.</title>
        <authorList>
            <consortium name="US DOE Joint Genome Institute (JGI-PGF)"/>
            <person name="Walter F."/>
            <person name="Albersmeier A."/>
            <person name="Kalinowski J."/>
            <person name="Ruckert C."/>
        </authorList>
    </citation>
    <scope>NUCLEOTIDE SEQUENCE</scope>
    <source>
        <strain evidence="10">VKM Ac-2007</strain>
    </source>
</reference>
<dbReference type="RefSeq" id="WP_271215978.1">
    <property type="nucleotide sequence ID" value="NZ_BAAAVD010000006.1"/>
</dbReference>
<protein>
    <submittedName>
        <fullName evidence="10">ABC transporter permease</fullName>
    </submittedName>
</protein>
<evidence type="ECO:0000256" key="3">
    <source>
        <dbReference type="ARBA" id="ARBA00022475"/>
    </source>
</evidence>
<feature type="transmembrane region" description="Helical" evidence="9">
    <location>
        <begin position="78"/>
        <end position="101"/>
    </location>
</feature>
<evidence type="ECO:0000256" key="4">
    <source>
        <dbReference type="ARBA" id="ARBA00022692"/>
    </source>
</evidence>
<evidence type="ECO:0000256" key="9">
    <source>
        <dbReference type="SAM" id="Phobius"/>
    </source>
</evidence>
<feature type="transmembrane region" description="Helical" evidence="9">
    <location>
        <begin position="331"/>
        <end position="351"/>
    </location>
</feature>
<evidence type="ECO:0000313" key="11">
    <source>
        <dbReference type="Proteomes" id="UP001143474"/>
    </source>
</evidence>
<evidence type="ECO:0000256" key="6">
    <source>
        <dbReference type="ARBA" id="ARBA00022989"/>
    </source>
</evidence>
<keyword evidence="4 9" id="KW-0812">Transmembrane</keyword>
<keyword evidence="5" id="KW-0029">Amino-acid transport</keyword>
<comment type="similarity">
    <text evidence="8">Belongs to the binding-protein-dependent transport system permease family. LivHM subfamily.</text>
</comment>